<dbReference type="EMBL" id="JASNJE010000021">
    <property type="protein sequence ID" value="MDK3074529.1"/>
    <property type="molecule type" value="Genomic_DNA"/>
</dbReference>
<proteinExistence type="predicted"/>
<dbReference type="Proteomes" id="UP001227126">
    <property type="component" value="Unassembled WGS sequence"/>
</dbReference>
<gene>
    <name evidence="2" type="ORF">QO034_15635</name>
</gene>
<dbReference type="SUPFAM" id="SSF51735">
    <property type="entry name" value="NAD(P)-binding Rossmann-fold domains"/>
    <property type="match status" value="1"/>
</dbReference>
<protein>
    <submittedName>
        <fullName evidence="2">NAD(P)-dependent oxidoreductase</fullName>
    </submittedName>
</protein>
<evidence type="ECO:0000313" key="3">
    <source>
        <dbReference type="Proteomes" id="UP001227126"/>
    </source>
</evidence>
<feature type="domain" description="NAD-dependent epimerase/dehydratase" evidence="1">
    <location>
        <begin position="6"/>
        <end position="159"/>
    </location>
</feature>
<dbReference type="RefSeq" id="WP_284486462.1">
    <property type="nucleotide sequence ID" value="NZ_JASNJE010000021.1"/>
</dbReference>
<name>A0ABT7FHA9_9RHOB</name>
<dbReference type="InterPro" id="IPR036291">
    <property type="entry name" value="NAD(P)-bd_dom_sf"/>
</dbReference>
<dbReference type="InterPro" id="IPR001509">
    <property type="entry name" value="Epimerase_deHydtase"/>
</dbReference>
<dbReference type="Gene3D" id="3.40.50.720">
    <property type="entry name" value="NAD(P)-binding Rossmann-like Domain"/>
    <property type="match status" value="1"/>
</dbReference>
<organism evidence="2 3">
    <name type="scientific">Sedimentitalea xiamensis</name>
    <dbReference type="NCBI Taxonomy" id="3050037"/>
    <lineage>
        <taxon>Bacteria</taxon>
        <taxon>Pseudomonadati</taxon>
        <taxon>Pseudomonadota</taxon>
        <taxon>Alphaproteobacteria</taxon>
        <taxon>Rhodobacterales</taxon>
        <taxon>Paracoccaceae</taxon>
        <taxon>Sedimentitalea</taxon>
    </lineage>
</organism>
<comment type="caution">
    <text evidence="2">The sequence shown here is derived from an EMBL/GenBank/DDBJ whole genome shotgun (WGS) entry which is preliminary data.</text>
</comment>
<sequence>MHFPRILVLGATGRIGGILRKCWPAGPVWQCRGKAPAGADDWRVLDPLADPEGLARAASGCAVVLCLAGGVPGRGDVSASAPLACAAVRAGAAAGARVLLASSAAVYGAQGGVLEEDAPLRPVSEYGRAKLRMEEQGAALGENLGVPVTSLRIGNVAGSDAVLGGWRPGFALDRFADGRTPRRSYIGPVTLARVLGDLLAAPRLPGVLNVAAPGVVAMGDLLDAADLGWTPRPAPDSAIPEVRLSTAALERFTSFALVDGTAAGMVAEWRGTGSDTGKTGGRTGQE</sequence>
<reference evidence="2 3" key="1">
    <citation type="submission" date="2023-05" db="EMBL/GenBank/DDBJ databases">
        <title>Sedimentitalea sp. nov. JM2-8.</title>
        <authorList>
            <person name="Huang J."/>
        </authorList>
    </citation>
    <scope>NUCLEOTIDE SEQUENCE [LARGE SCALE GENOMIC DNA]</scope>
    <source>
        <strain evidence="2 3">JM2-8</strain>
    </source>
</reference>
<accession>A0ABT7FHA9</accession>
<keyword evidence="3" id="KW-1185">Reference proteome</keyword>
<dbReference type="Pfam" id="PF01370">
    <property type="entry name" value="Epimerase"/>
    <property type="match status" value="1"/>
</dbReference>
<evidence type="ECO:0000313" key="2">
    <source>
        <dbReference type="EMBL" id="MDK3074529.1"/>
    </source>
</evidence>
<evidence type="ECO:0000259" key="1">
    <source>
        <dbReference type="Pfam" id="PF01370"/>
    </source>
</evidence>